<reference evidence="4" key="1">
    <citation type="submission" date="2012-12" db="EMBL/GenBank/DDBJ databases">
        <authorList>
            <person name="Hellsten U."/>
            <person name="Grimwood J."/>
            <person name="Chapman J.A."/>
            <person name="Shapiro H."/>
            <person name="Aerts A."/>
            <person name="Otillar R.P."/>
            <person name="Terry A.Y."/>
            <person name="Boore J.L."/>
            <person name="Simakov O."/>
            <person name="Marletaz F."/>
            <person name="Cho S.-J."/>
            <person name="Edsinger-Gonzales E."/>
            <person name="Havlak P."/>
            <person name="Kuo D.-H."/>
            <person name="Larsson T."/>
            <person name="Lv J."/>
            <person name="Arendt D."/>
            <person name="Savage R."/>
            <person name="Osoegawa K."/>
            <person name="de Jong P."/>
            <person name="Lindberg D.R."/>
            <person name="Seaver E.C."/>
            <person name="Weisblat D.A."/>
            <person name="Putnam N.H."/>
            <person name="Grigoriev I.V."/>
            <person name="Rokhsar D.S."/>
        </authorList>
    </citation>
    <scope>NUCLEOTIDE SEQUENCE</scope>
    <source>
        <strain evidence="4">I ESC-2004</strain>
    </source>
</reference>
<feature type="region of interest" description="Disordered" evidence="1">
    <location>
        <begin position="72"/>
        <end position="131"/>
    </location>
</feature>
<feature type="compositionally biased region" description="Basic and acidic residues" evidence="1">
    <location>
        <begin position="72"/>
        <end position="83"/>
    </location>
</feature>
<dbReference type="HOGENOM" id="CLU_1042966_0_0_1"/>
<dbReference type="EMBL" id="AMQN01002489">
    <property type="status" value="NOT_ANNOTATED_CDS"/>
    <property type="molecule type" value="Genomic_DNA"/>
</dbReference>
<evidence type="ECO:0000313" key="3">
    <source>
        <dbReference type="EnsemblMetazoa" id="CapteP207427"/>
    </source>
</evidence>
<sequence>MTTVRINPWINPMKSARVAEKPDFERFASSLGFNTKIEGFVSPLKRLIASAKRLQNTISNFLGILEMHTAKERRVSDDKRGDPKSQLFKLQERRERKNCLGEEKNNKEKEKKDKQNKKRESKHAKVQNTSPLQLGYKERSGTTQRTSVLEEIVNKHSKSKRSCALLLRMEKVREKTAPRHQSLPPSPLLPLMRMTIGIDQCCFKENTLGKLAAEKLPTSLKKPIAEPNPITLCPTVFADDIDLLTGSNRDLTNKLVHSASAFGMQGQ</sequence>
<accession>R7TSX7</accession>
<dbReference type="Proteomes" id="UP000014760">
    <property type="component" value="Unassembled WGS sequence"/>
</dbReference>
<gene>
    <name evidence="2" type="ORF">CAPTEDRAFT_207427</name>
</gene>
<feature type="compositionally biased region" description="Basic and acidic residues" evidence="1">
    <location>
        <begin position="90"/>
        <end position="113"/>
    </location>
</feature>
<proteinExistence type="predicted"/>
<protein>
    <submittedName>
        <fullName evidence="2 3">Uncharacterized protein</fullName>
    </submittedName>
</protein>
<evidence type="ECO:0000256" key="1">
    <source>
        <dbReference type="SAM" id="MobiDB-lite"/>
    </source>
</evidence>
<reference evidence="2 4" key="2">
    <citation type="journal article" date="2013" name="Nature">
        <title>Insights into bilaterian evolution from three spiralian genomes.</title>
        <authorList>
            <person name="Simakov O."/>
            <person name="Marletaz F."/>
            <person name="Cho S.J."/>
            <person name="Edsinger-Gonzales E."/>
            <person name="Havlak P."/>
            <person name="Hellsten U."/>
            <person name="Kuo D.H."/>
            <person name="Larsson T."/>
            <person name="Lv J."/>
            <person name="Arendt D."/>
            <person name="Savage R."/>
            <person name="Osoegawa K."/>
            <person name="de Jong P."/>
            <person name="Grimwood J."/>
            <person name="Chapman J.A."/>
            <person name="Shapiro H."/>
            <person name="Aerts A."/>
            <person name="Otillar R.P."/>
            <person name="Terry A.Y."/>
            <person name="Boore J.L."/>
            <person name="Grigoriev I.V."/>
            <person name="Lindberg D.R."/>
            <person name="Seaver E.C."/>
            <person name="Weisblat D.A."/>
            <person name="Putnam N.H."/>
            <person name="Rokhsar D.S."/>
        </authorList>
    </citation>
    <scope>NUCLEOTIDE SEQUENCE</scope>
    <source>
        <strain evidence="2 4">I ESC-2004</strain>
    </source>
</reference>
<feature type="compositionally biased region" description="Basic residues" evidence="1">
    <location>
        <begin position="114"/>
        <end position="125"/>
    </location>
</feature>
<dbReference type="AlphaFoldDB" id="R7TSX7"/>
<dbReference type="EnsemblMetazoa" id="CapteT207427">
    <property type="protein sequence ID" value="CapteP207427"/>
    <property type="gene ID" value="CapteG207427"/>
</dbReference>
<evidence type="ECO:0000313" key="4">
    <source>
        <dbReference type="Proteomes" id="UP000014760"/>
    </source>
</evidence>
<name>R7TSX7_CAPTE</name>
<keyword evidence="4" id="KW-1185">Reference proteome</keyword>
<reference evidence="3" key="3">
    <citation type="submission" date="2015-06" db="UniProtKB">
        <authorList>
            <consortium name="EnsemblMetazoa"/>
        </authorList>
    </citation>
    <scope>IDENTIFICATION</scope>
</reference>
<organism evidence="2">
    <name type="scientific">Capitella teleta</name>
    <name type="common">Polychaete worm</name>
    <dbReference type="NCBI Taxonomy" id="283909"/>
    <lineage>
        <taxon>Eukaryota</taxon>
        <taxon>Metazoa</taxon>
        <taxon>Spiralia</taxon>
        <taxon>Lophotrochozoa</taxon>
        <taxon>Annelida</taxon>
        <taxon>Polychaeta</taxon>
        <taxon>Sedentaria</taxon>
        <taxon>Scolecida</taxon>
        <taxon>Capitellidae</taxon>
        <taxon>Capitella</taxon>
    </lineage>
</organism>
<evidence type="ECO:0000313" key="2">
    <source>
        <dbReference type="EMBL" id="ELT94591.1"/>
    </source>
</evidence>
<dbReference type="EMBL" id="KB309374">
    <property type="protein sequence ID" value="ELT94591.1"/>
    <property type="molecule type" value="Genomic_DNA"/>
</dbReference>